<protein>
    <submittedName>
        <fullName evidence="2">Uncharacterized protein</fullName>
    </submittedName>
</protein>
<feature type="region of interest" description="Disordered" evidence="1">
    <location>
        <begin position="1"/>
        <end position="35"/>
    </location>
</feature>
<evidence type="ECO:0000313" key="2">
    <source>
        <dbReference type="EMBL" id="CAK9262514.1"/>
    </source>
</evidence>
<proteinExistence type="predicted"/>
<reference evidence="2" key="1">
    <citation type="submission" date="2024-02" db="EMBL/GenBank/DDBJ databases">
        <authorList>
            <consortium name="ELIXIR-Norway"/>
            <consortium name="Elixir Norway"/>
        </authorList>
    </citation>
    <scope>NUCLEOTIDE SEQUENCE</scope>
</reference>
<gene>
    <name evidence="2" type="ORF">CSSPJE1EN1_LOCUS7992</name>
</gene>
<sequence length="477" mass="51228">MGCGVSKDDISEPRPLQRKSSSPRLRPASSVTTTTTHCRTPLSAIQDILEVVNDGSHAALSMNMTAISTTHKPPTPPSVIISQSMWKPSDSQIKTSLPSDLGALNLLPLKKLTSSSMSSFSPELTPLLLAGSQVTSDSDLIQCSLEPDHHPLNNEVGSNGLKSISFLKESMNNIINSVEERLEETTTSSCKESGDLYHLGGPATEELILQISNAAAAAAADNYPPEAQRDEQDIGDDDDVGDQLLTQESNSGCSLLDALANANSSISKQILMGGANFPVIVGGVRVLSGPIFTPAQRAEIIDLESCNILLTGDSIADHQQLLPSLDTRKKLPPLASLHHASSERGLNDPFVKPGLPITKSRVQQKDGSWCSVSPSQFFGEQQLSAHESASETENVNNIKQSLLVPDEQAIDQMLHNNHSSSQETMMRKTACGWVSPSHNLLPDPAEIENIGLESAQIMMSEVPLIPLAFHATHEDYK</sequence>
<feature type="region of interest" description="Disordered" evidence="1">
    <location>
        <begin position="219"/>
        <end position="241"/>
    </location>
</feature>
<evidence type="ECO:0000313" key="3">
    <source>
        <dbReference type="Proteomes" id="UP001497444"/>
    </source>
</evidence>
<dbReference type="Proteomes" id="UP001497444">
    <property type="component" value="Chromosome 15"/>
</dbReference>
<dbReference type="EMBL" id="OZ020110">
    <property type="protein sequence ID" value="CAK9262514.1"/>
    <property type="molecule type" value="Genomic_DNA"/>
</dbReference>
<organism evidence="2 3">
    <name type="scientific">Sphagnum jensenii</name>
    <dbReference type="NCBI Taxonomy" id="128206"/>
    <lineage>
        <taxon>Eukaryota</taxon>
        <taxon>Viridiplantae</taxon>
        <taxon>Streptophyta</taxon>
        <taxon>Embryophyta</taxon>
        <taxon>Bryophyta</taxon>
        <taxon>Sphagnophytina</taxon>
        <taxon>Sphagnopsida</taxon>
        <taxon>Sphagnales</taxon>
        <taxon>Sphagnaceae</taxon>
        <taxon>Sphagnum</taxon>
    </lineage>
</organism>
<keyword evidence="3" id="KW-1185">Reference proteome</keyword>
<feature type="compositionally biased region" description="Basic and acidic residues" evidence="1">
    <location>
        <begin position="1"/>
        <end position="12"/>
    </location>
</feature>
<accession>A0ABP0W7L3</accession>
<evidence type="ECO:0000256" key="1">
    <source>
        <dbReference type="SAM" id="MobiDB-lite"/>
    </source>
</evidence>
<name>A0ABP0W7L3_9BRYO</name>